<keyword evidence="7" id="KW-0804">Transcription</keyword>
<proteinExistence type="predicted"/>
<dbReference type="GO" id="GO:0005634">
    <property type="term" value="C:nucleus"/>
    <property type="evidence" value="ECO:0007669"/>
    <property type="project" value="UniProtKB-SubCell"/>
</dbReference>
<gene>
    <name evidence="11" type="ORF">LARSCL_LOCUS7777</name>
</gene>
<dbReference type="InterPro" id="IPR036236">
    <property type="entry name" value="Znf_C2H2_sf"/>
</dbReference>
<feature type="domain" description="C2H2-type" evidence="10">
    <location>
        <begin position="20"/>
        <end position="47"/>
    </location>
</feature>
<evidence type="ECO:0000256" key="2">
    <source>
        <dbReference type="ARBA" id="ARBA00022723"/>
    </source>
</evidence>
<evidence type="ECO:0000313" key="11">
    <source>
        <dbReference type="EMBL" id="CAL1274911.1"/>
    </source>
</evidence>
<keyword evidence="5" id="KW-0862">Zinc</keyword>
<evidence type="ECO:0000256" key="9">
    <source>
        <dbReference type="PROSITE-ProRule" id="PRU00042"/>
    </source>
</evidence>
<keyword evidence="3" id="KW-0677">Repeat</keyword>
<keyword evidence="12" id="KW-1185">Reference proteome</keyword>
<dbReference type="Gene3D" id="3.30.160.60">
    <property type="entry name" value="Classic Zinc Finger"/>
    <property type="match status" value="2"/>
</dbReference>
<evidence type="ECO:0000256" key="5">
    <source>
        <dbReference type="ARBA" id="ARBA00022833"/>
    </source>
</evidence>
<comment type="caution">
    <text evidence="11">The sequence shown here is derived from an EMBL/GenBank/DDBJ whole genome shotgun (WGS) entry which is preliminary data.</text>
</comment>
<dbReference type="Proteomes" id="UP001497382">
    <property type="component" value="Unassembled WGS sequence"/>
</dbReference>
<dbReference type="PANTHER" id="PTHR23235:SF120">
    <property type="entry name" value="KRUPPEL-LIKE FACTOR 15"/>
    <property type="match status" value="1"/>
</dbReference>
<dbReference type="Pfam" id="PF00096">
    <property type="entry name" value="zf-C2H2"/>
    <property type="match status" value="1"/>
</dbReference>
<name>A0AAV1ZSW6_9ARAC</name>
<evidence type="ECO:0000313" key="12">
    <source>
        <dbReference type="Proteomes" id="UP001497382"/>
    </source>
</evidence>
<protein>
    <recommendedName>
        <fullName evidence="10">C2H2-type domain-containing protein</fullName>
    </recommendedName>
</protein>
<keyword evidence="6" id="KW-0805">Transcription regulation</keyword>
<dbReference type="PANTHER" id="PTHR23235">
    <property type="entry name" value="KRUEPPEL-LIKE TRANSCRIPTION FACTOR"/>
    <property type="match status" value="1"/>
</dbReference>
<evidence type="ECO:0000256" key="4">
    <source>
        <dbReference type="ARBA" id="ARBA00022771"/>
    </source>
</evidence>
<keyword evidence="4 9" id="KW-0863">Zinc-finger</keyword>
<comment type="subcellular location">
    <subcellularLocation>
        <location evidence="1">Nucleus</location>
    </subcellularLocation>
</comment>
<dbReference type="PROSITE" id="PS50157">
    <property type="entry name" value="ZINC_FINGER_C2H2_2"/>
    <property type="match status" value="2"/>
</dbReference>
<evidence type="ECO:0000256" key="8">
    <source>
        <dbReference type="ARBA" id="ARBA00023242"/>
    </source>
</evidence>
<accession>A0AAV1ZSW6</accession>
<reference evidence="11 12" key="1">
    <citation type="submission" date="2024-04" db="EMBL/GenBank/DDBJ databases">
        <authorList>
            <person name="Rising A."/>
            <person name="Reimegard J."/>
            <person name="Sonavane S."/>
            <person name="Akerstrom W."/>
            <person name="Nylinder S."/>
            <person name="Hedman E."/>
            <person name="Kallberg Y."/>
        </authorList>
    </citation>
    <scope>NUCLEOTIDE SEQUENCE [LARGE SCALE GENOMIC DNA]</scope>
</reference>
<feature type="domain" description="C2H2-type" evidence="10">
    <location>
        <begin position="48"/>
        <end position="74"/>
    </location>
</feature>
<evidence type="ECO:0000256" key="7">
    <source>
        <dbReference type="ARBA" id="ARBA00023163"/>
    </source>
</evidence>
<dbReference type="SMART" id="SM00355">
    <property type="entry name" value="ZnF_C2H2"/>
    <property type="match status" value="2"/>
</dbReference>
<evidence type="ECO:0000256" key="6">
    <source>
        <dbReference type="ARBA" id="ARBA00023015"/>
    </source>
</evidence>
<organism evidence="11 12">
    <name type="scientific">Larinioides sclopetarius</name>
    <dbReference type="NCBI Taxonomy" id="280406"/>
    <lineage>
        <taxon>Eukaryota</taxon>
        <taxon>Metazoa</taxon>
        <taxon>Ecdysozoa</taxon>
        <taxon>Arthropoda</taxon>
        <taxon>Chelicerata</taxon>
        <taxon>Arachnida</taxon>
        <taxon>Araneae</taxon>
        <taxon>Araneomorphae</taxon>
        <taxon>Entelegynae</taxon>
        <taxon>Araneoidea</taxon>
        <taxon>Araneidae</taxon>
        <taxon>Larinioides</taxon>
    </lineage>
</organism>
<keyword evidence="8" id="KW-0539">Nucleus</keyword>
<dbReference type="FunFam" id="3.30.160.60:FF:001289">
    <property type="entry name" value="Zinc finger protein 574"/>
    <property type="match status" value="1"/>
</dbReference>
<evidence type="ECO:0000256" key="3">
    <source>
        <dbReference type="ARBA" id="ARBA00022737"/>
    </source>
</evidence>
<keyword evidence="2" id="KW-0479">Metal-binding</keyword>
<dbReference type="GO" id="GO:0000978">
    <property type="term" value="F:RNA polymerase II cis-regulatory region sequence-specific DNA binding"/>
    <property type="evidence" value="ECO:0007669"/>
    <property type="project" value="TreeGrafter"/>
</dbReference>
<sequence>MYLSSTKLMTVLDKSKFTRHACPHCEYTTFFKGHLTQHLRVHTGERPFVCKTCGKGFTQKQNLRRHGISHMNPH</sequence>
<evidence type="ECO:0000259" key="10">
    <source>
        <dbReference type="PROSITE" id="PS50157"/>
    </source>
</evidence>
<dbReference type="SUPFAM" id="SSF57667">
    <property type="entry name" value="beta-beta-alpha zinc fingers"/>
    <property type="match status" value="1"/>
</dbReference>
<dbReference type="GO" id="GO:0000981">
    <property type="term" value="F:DNA-binding transcription factor activity, RNA polymerase II-specific"/>
    <property type="evidence" value="ECO:0007669"/>
    <property type="project" value="TreeGrafter"/>
</dbReference>
<dbReference type="PROSITE" id="PS00028">
    <property type="entry name" value="ZINC_FINGER_C2H2_1"/>
    <property type="match status" value="1"/>
</dbReference>
<dbReference type="GO" id="GO:0008270">
    <property type="term" value="F:zinc ion binding"/>
    <property type="evidence" value="ECO:0007669"/>
    <property type="project" value="UniProtKB-KW"/>
</dbReference>
<evidence type="ECO:0000256" key="1">
    <source>
        <dbReference type="ARBA" id="ARBA00004123"/>
    </source>
</evidence>
<dbReference type="AlphaFoldDB" id="A0AAV1ZSW6"/>
<dbReference type="InterPro" id="IPR013087">
    <property type="entry name" value="Znf_C2H2_type"/>
</dbReference>
<dbReference type="EMBL" id="CAXIEN010000081">
    <property type="protein sequence ID" value="CAL1274911.1"/>
    <property type="molecule type" value="Genomic_DNA"/>
</dbReference>